<dbReference type="PANTHER" id="PTHR11562">
    <property type="entry name" value="CATION EFFLUX PROTEIN/ ZINC TRANSPORTER"/>
    <property type="match status" value="1"/>
</dbReference>
<dbReference type="PANTHER" id="PTHR11562:SF17">
    <property type="entry name" value="RE54080P-RELATED"/>
    <property type="match status" value="1"/>
</dbReference>
<feature type="transmembrane region" description="Helical" evidence="9">
    <location>
        <begin position="30"/>
        <end position="50"/>
    </location>
</feature>
<keyword evidence="7 9" id="KW-0472">Membrane</keyword>
<evidence type="ECO:0000256" key="6">
    <source>
        <dbReference type="ARBA" id="ARBA00023065"/>
    </source>
</evidence>
<evidence type="ECO:0000313" key="13">
    <source>
        <dbReference type="Proteomes" id="UP000234545"/>
    </source>
</evidence>
<evidence type="ECO:0000259" key="10">
    <source>
        <dbReference type="Pfam" id="PF01545"/>
    </source>
</evidence>
<dbReference type="AlphaFoldDB" id="A0A2I1I464"/>
<feature type="transmembrane region" description="Helical" evidence="9">
    <location>
        <begin position="97"/>
        <end position="120"/>
    </location>
</feature>
<dbReference type="InterPro" id="IPR058533">
    <property type="entry name" value="Cation_efflux_TM"/>
</dbReference>
<evidence type="ECO:0000259" key="11">
    <source>
        <dbReference type="Pfam" id="PF16916"/>
    </source>
</evidence>
<feature type="transmembrane region" description="Helical" evidence="9">
    <location>
        <begin position="56"/>
        <end position="77"/>
    </location>
</feature>
<keyword evidence="5 9" id="KW-1133">Transmembrane helix</keyword>
<dbReference type="GO" id="GO:0005385">
    <property type="term" value="F:zinc ion transmembrane transporter activity"/>
    <property type="evidence" value="ECO:0007669"/>
    <property type="project" value="TreeGrafter"/>
</dbReference>
<keyword evidence="6" id="KW-0406">Ion transport</keyword>
<accession>A0A2I1I464</accession>
<dbReference type="OrthoDB" id="9809646at2"/>
<name>A0A2I1I464_9ACTO</name>
<reference evidence="12 13" key="1">
    <citation type="submission" date="2017-12" db="EMBL/GenBank/DDBJ databases">
        <title>Phylogenetic diversity of female urinary microbiome.</title>
        <authorList>
            <person name="Thomas-White K."/>
            <person name="Wolfe A.J."/>
        </authorList>
    </citation>
    <scope>NUCLEOTIDE SEQUENCE [LARGE SCALE GENOMIC DNA]</scope>
    <source>
        <strain evidence="12 13">UMB0250</strain>
    </source>
</reference>
<dbReference type="SUPFAM" id="SSF161111">
    <property type="entry name" value="Cation efflux protein transmembrane domain-like"/>
    <property type="match status" value="1"/>
</dbReference>
<feature type="transmembrane region" description="Helical" evidence="9">
    <location>
        <begin position="132"/>
        <end position="152"/>
    </location>
</feature>
<feature type="domain" description="Cation efflux protein cytoplasmic" evidence="11">
    <location>
        <begin position="225"/>
        <end position="304"/>
    </location>
</feature>
<feature type="transmembrane region" description="Helical" evidence="9">
    <location>
        <begin position="164"/>
        <end position="187"/>
    </location>
</feature>
<sequence length="317" mass="33626">MGHKNEHAHHHDDAHGHTHSHGANASRTRLAIALGITTFILVSEVVVAILTDSLALLADAGHMTADSAGLVLALLVAHLAHKPATDRSTWGLRRAEIIGAAIQAGGLAVIGIIVAVRAVMNLVNPPQIESGGMLIMGVVGLVANVASLLVLMGGREANLNMRAAFLEVANDALGSIGVIVAAAVIHYTNWTRADALASLLIVVLIFPRAALLLRSAGMVLMGFTPENLDLAEVRDHMLRIEGVEAIHDLHAWTVATGMPVLTAHIIISEEAFQAGRSEQILDRLQNCVAKHFPVGIKHSTFQLETAEHLAHEQIECS</sequence>
<dbReference type="InterPro" id="IPR050681">
    <property type="entry name" value="CDF/SLC30A"/>
</dbReference>
<feature type="transmembrane region" description="Helical" evidence="9">
    <location>
        <begin position="193"/>
        <end position="213"/>
    </location>
</feature>
<dbReference type="RefSeq" id="WP_101628494.1">
    <property type="nucleotide sequence ID" value="NZ_PKKJ01000010.1"/>
</dbReference>
<dbReference type="InterPro" id="IPR036837">
    <property type="entry name" value="Cation_efflux_CTD_sf"/>
</dbReference>
<protein>
    <submittedName>
        <fullName evidence="12">Cation transporter</fullName>
    </submittedName>
</protein>
<keyword evidence="4 9" id="KW-0812">Transmembrane</keyword>
<evidence type="ECO:0000313" key="12">
    <source>
        <dbReference type="EMBL" id="PKY65924.1"/>
    </source>
</evidence>
<dbReference type="SUPFAM" id="SSF160240">
    <property type="entry name" value="Cation efflux protein cytoplasmic domain-like"/>
    <property type="match status" value="1"/>
</dbReference>
<evidence type="ECO:0000256" key="4">
    <source>
        <dbReference type="ARBA" id="ARBA00022692"/>
    </source>
</evidence>
<evidence type="ECO:0000256" key="8">
    <source>
        <dbReference type="SAM" id="MobiDB-lite"/>
    </source>
</evidence>
<comment type="similarity">
    <text evidence="2">Belongs to the cation diffusion facilitator (CDF) transporter (TC 2.A.4) family. SLC30A subfamily.</text>
</comment>
<dbReference type="Pfam" id="PF01545">
    <property type="entry name" value="Cation_efflux"/>
    <property type="match status" value="1"/>
</dbReference>
<feature type="region of interest" description="Disordered" evidence="8">
    <location>
        <begin position="1"/>
        <end position="22"/>
    </location>
</feature>
<gene>
    <name evidence="12" type="ORF">CYJ25_07035</name>
</gene>
<evidence type="ECO:0000256" key="1">
    <source>
        <dbReference type="ARBA" id="ARBA00004141"/>
    </source>
</evidence>
<dbReference type="InterPro" id="IPR002524">
    <property type="entry name" value="Cation_efflux"/>
</dbReference>
<dbReference type="InterPro" id="IPR027470">
    <property type="entry name" value="Cation_efflux_CTD"/>
</dbReference>
<proteinExistence type="inferred from homology"/>
<dbReference type="Pfam" id="PF16916">
    <property type="entry name" value="ZT_dimer"/>
    <property type="match status" value="1"/>
</dbReference>
<evidence type="ECO:0000256" key="2">
    <source>
        <dbReference type="ARBA" id="ARBA00008873"/>
    </source>
</evidence>
<dbReference type="NCBIfam" id="TIGR01297">
    <property type="entry name" value="CDF"/>
    <property type="match status" value="1"/>
</dbReference>
<organism evidence="12 13">
    <name type="scientific">Schaalia turicensis</name>
    <dbReference type="NCBI Taxonomy" id="131111"/>
    <lineage>
        <taxon>Bacteria</taxon>
        <taxon>Bacillati</taxon>
        <taxon>Actinomycetota</taxon>
        <taxon>Actinomycetes</taxon>
        <taxon>Actinomycetales</taxon>
        <taxon>Actinomycetaceae</taxon>
        <taxon>Schaalia</taxon>
    </lineage>
</organism>
<evidence type="ECO:0000256" key="5">
    <source>
        <dbReference type="ARBA" id="ARBA00022989"/>
    </source>
</evidence>
<comment type="caution">
    <text evidence="12">The sequence shown here is derived from an EMBL/GenBank/DDBJ whole genome shotgun (WGS) entry which is preliminary data.</text>
</comment>
<dbReference type="GO" id="GO:0005886">
    <property type="term" value="C:plasma membrane"/>
    <property type="evidence" value="ECO:0007669"/>
    <property type="project" value="TreeGrafter"/>
</dbReference>
<dbReference type="Proteomes" id="UP000234545">
    <property type="component" value="Unassembled WGS sequence"/>
</dbReference>
<evidence type="ECO:0000256" key="3">
    <source>
        <dbReference type="ARBA" id="ARBA00022448"/>
    </source>
</evidence>
<feature type="domain" description="Cation efflux protein transmembrane" evidence="10">
    <location>
        <begin position="31"/>
        <end position="221"/>
    </location>
</feature>
<dbReference type="Gene3D" id="1.20.1510.10">
    <property type="entry name" value="Cation efflux protein transmembrane domain"/>
    <property type="match status" value="1"/>
</dbReference>
<evidence type="ECO:0000256" key="7">
    <source>
        <dbReference type="ARBA" id="ARBA00023136"/>
    </source>
</evidence>
<dbReference type="InterPro" id="IPR027469">
    <property type="entry name" value="Cation_efflux_TMD_sf"/>
</dbReference>
<dbReference type="EMBL" id="PKKJ01000010">
    <property type="protein sequence ID" value="PKY65924.1"/>
    <property type="molecule type" value="Genomic_DNA"/>
</dbReference>
<keyword evidence="3" id="KW-0813">Transport</keyword>
<evidence type="ECO:0000256" key="9">
    <source>
        <dbReference type="SAM" id="Phobius"/>
    </source>
</evidence>
<comment type="subcellular location">
    <subcellularLocation>
        <location evidence="1">Membrane</location>
        <topology evidence="1">Multi-pass membrane protein</topology>
    </subcellularLocation>
</comment>